<protein>
    <submittedName>
        <fullName evidence="5">ABC-type oligopeptide transport system, periplasmic component</fullName>
    </submittedName>
</protein>
<dbReference type="InterPro" id="IPR030678">
    <property type="entry name" value="Peptide/Ni-bd"/>
</dbReference>
<dbReference type="KEGG" id="dge:Dgeo_1344"/>
<dbReference type="EMBL" id="CP000359">
    <property type="protein sequence ID" value="ABF45639.1"/>
    <property type="molecule type" value="Genomic_DNA"/>
</dbReference>
<keyword evidence="2" id="KW-0813">Transport</keyword>
<dbReference type="Gene3D" id="3.10.105.10">
    <property type="entry name" value="Dipeptide-binding Protein, Domain 3"/>
    <property type="match status" value="1"/>
</dbReference>
<dbReference type="SUPFAM" id="SSF53850">
    <property type="entry name" value="Periplasmic binding protein-like II"/>
    <property type="match status" value="1"/>
</dbReference>
<dbReference type="PIRSF" id="PIRSF002741">
    <property type="entry name" value="MppA"/>
    <property type="match status" value="1"/>
</dbReference>
<evidence type="ECO:0000313" key="6">
    <source>
        <dbReference type="Proteomes" id="UP000002431"/>
    </source>
</evidence>
<evidence type="ECO:0000256" key="3">
    <source>
        <dbReference type="ARBA" id="ARBA00022729"/>
    </source>
</evidence>
<dbReference type="GO" id="GO:0043190">
    <property type="term" value="C:ATP-binding cassette (ABC) transporter complex"/>
    <property type="evidence" value="ECO:0007669"/>
    <property type="project" value="InterPro"/>
</dbReference>
<dbReference type="eggNOG" id="COG0747">
    <property type="taxonomic scope" value="Bacteria"/>
</dbReference>
<gene>
    <name evidence="5" type="ordered locus">Dgeo_1344</name>
</gene>
<evidence type="ECO:0000256" key="2">
    <source>
        <dbReference type="ARBA" id="ARBA00022448"/>
    </source>
</evidence>
<dbReference type="Gene3D" id="3.40.190.10">
    <property type="entry name" value="Periplasmic binding protein-like II"/>
    <property type="match status" value="1"/>
</dbReference>
<organism evidence="5 6">
    <name type="scientific">Deinococcus geothermalis (strain DSM 11300 / CIP 105573 / AG-3a)</name>
    <dbReference type="NCBI Taxonomy" id="319795"/>
    <lineage>
        <taxon>Bacteria</taxon>
        <taxon>Thermotogati</taxon>
        <taxon>Deinococcota</taxon>
        <taxon>Deinococci</taxon>
        <taxon>Deinococcales</taxon>
        <taxon>Deinococcaceae</taxon>
        <taxon>Deinococcus</taxon>
    </lineage>
</organism>
<dbReference type="PANTHER" id="PTHR30290">
    <property type="entry name" value="PERIPLASMIC BINDING COMPONENT OF ABC TRANSPORTER"/>
    <property type="match status" value="1"/>
</dbReference>
<dbReference type="AlphaFoldDB" id="Q1IYP5"/>
<dbReference type="GO" id="GO:0042597">
    <property type="term" value="C:periplasmic space"/>
    <property type="evidence" value="ECO:0007669"/>
    <property type="project" value="UniProtKB-ARBA"/>
</dbReference>
<dbReference type="CDD" id="cd08500">
    <property type="entry name" value="PBP2_NikA_DppA_OppA_like_4"/>
    <property type="match status" value="1"/>
</dbReference>
<dbReference type="Pfam" id="PF00496">
    <property type="entry name" value="SBP_bac_5"/>
    <property type="match status" value="1"/>
</dbReference>
<sequence length="638" mass="70738">MAKNRLTSLDPVPIVTALESHIVRMSRPQCVSERVICSRLRRHMKKFAFLAAALTLATAGAKPYVAPANQTVAAPSNNDMGGVLRLVQLKDFDTYNPLVAQGRPNIPELVSGAALITPDPYTYEYVPAAAESYTISPDKRTYTFTLRPELKWSDGQAITADDYISTFEIYSKDEDANLNAYLFDNGKPVTWKKLGDLKFSVTFPRATVQNTETVSYFTPLPDHIFGATYRKAGGGAAGIKAVRALWDLNTDPSKIVSAGPFKVGSYKRGERLNLVKNPYYGQWNKDSQGRPLPYLDGLQYNIVPDQNAALAQFLAGNTDLFSPSNRDQLAQVVAAKNSGKLKVDVLANAGPNASVDFLYFNWNKASDPFKQQLFRNTKFRQAMSMLVNKDAMIDQVMGGLAVPAWTSVYPLYSEWVAPNVDKYKYNPAAANKLLDELGFKKRGADGIRVDSKGNRLSFTLLTNSENNRRQQLARLFADEAKKAGVEVKTNFIPFNQLLDIAYPESDAAKLDRKFDAAITGLGGGGFINPVGVASLLTCGGDLNGYNQSKKCIQPWETQQANLFFKSTAEFDQAKRKAIANQIQQLQANNLGYIYLLSPNAHYAWDQRVQGEYPKKIATPLWASSYFGPRNIDQTWIKK</sequence>
<evidence type="ECO:0000256" key="1">
    <source>
        <dbReference type="ARBA" id="ARBA00005695"/>
    </source>
</evidence>
<dbReference type="GO" id="GO:1904680">
    <property type="term" value="F:peptide transmembrane transporter activity"/>
    <property type="evidence" value="ECO:0007669"/>
    <property type="project" value="TreeGrafter"/>
</dbReference>
<keyword evidence="3" id="KW-0732">Signal</keyword>
<comment type="similarity">
    <text evidence="1">Belongs to the bacterial solute-binding protein 5 family.</text>
</comment>
<dbReference type="InterPro" id="IPR039424">
    <property type="entry name" value="SBP_5"/>
</dbReference>
<dbReference type="InterPro" id="IPR000914">
    <property type="entry name" value="SBP_5_dom"/>
</dbReference>
<dbReference type="STRING" id="319795.Dgeo_1344"/>
<reference evidence="5" key="1">
    <citation type="submission" date="2006-04" db="EMBL/GenBank/DDBJ databases">
        <title>Complete sequence of chromosome of Deinococcus geothermalis DSM 11300.</title>
        <authorList>
            <consortium name="US DOE Joint Genome Institute"/>
            <person name="Copeland A."/>
            <person name="Lucas S."/>
            <person name="Lapidus A."/>
            <person name="Barry K."/>
            <person name="Detter J.C."/>
            <person name="Glavina del Rio T."/>
            <person name="Hammon N."/>
            <person name="Israni S."/>
            <person name="Dalin E."/>
            <person name="Tice H."/>
            <person name="Pitluck S."/>
            <person name="Brettin T."/>
            <person name="Bruce D."/>
            <person name="Han C."/>
            <person name="Tapia R."/>
            <person name="Saunders E."/>
            <person name="Gilna P."/>
            <person name="Schmutz J."/>
            <person name="Larimer F."/>
            <person name="Land M."/>
            <person name="Hauser L."/>
            <person name="Kyrpides N."/>
            <person name="Kim E."/>
            <person name="Daly M.J."/>
            <person name="Fredrickson J.K."/>
            <person name="Makarova K.S."/>
            <person name="Gaidamakova E.K."/>
            <person name="Zhai M."/>
            <person name="Richardson P."/>
        </authorList>
    </citation>
    <scope>NUCLEOTIDE SEQUENCE</scope>
    <source>
        <strain evidence="5">DSM 11300</strain>
    </source>
</reference>
<dbReference type="PANTHER" id="PTHR30290:SF9">
    <property type="entry name" value="OLIGOPEPTIDE-BINDING PROTEIN APPA"/>
    <property type="match status" value="1"/>
</dbReference>
<dbReference type="Proteomes" id="UP000002431">
    <property type="component" value="Chromosome"/>
</dbReference>
<proteinExistence type="inferred from homology"/>
<evidence type="ECO:0000313" key="5">
    <source>
        <dbReference type="EMBL" id="ABF45639.1"/>
    </source>
</evidence>
<evidence type="ECO:0000259" key="4">
    <source>
        <dbReference type="Pfam" id="PF00496"/>
    </source>
</evidence>
<accession>Q1IYP5</accession>
<dbReference type="HOGENOM" id="CLU_017028_8_4_0"/>
<name>Q1IYP5_DEIGD</name>
<dbReference type="GO" id="GO:0015833">
    <property type="term" value="P:peptide transport"/>
    <property type="evidence" value="ECO:0007669"/>
    <property type="project" value="TreeGrafter"/>
</dbReference>
<keyword evidence="6" id="KW-1185">Reference proteome</keyword>
<feature type="domain" description="Solute-binding protein family 5" evidence="4">
    <location>
        <begin position="124"/>
        <end position="538"/>
    </location>
</feature>